<dbReference type="EMBL" id="KE344662">
    <property type="protein sequence ID" value="EXB74875.1"/>
    <property type="molecule type" value="Genomic_DNA"/>
</dbReference>
<keyword evidence="2" id="KW-1185">Reference proteome</keyword>
<evidence type="ECO:0000313" key="2">
    <source>
        <dbReference type="Proteomes" id="UP000030645"/>
    </source>
</evidence>
<reference evidence="2" key="1">
    <citation type="submission" date="2013-01" db="EMBL/GenBank/DDBJ databases">
        <title>Draft Genome Sequence of a Mulberry Tree, Morus notabilis C.K. Schneid.</title>
        <authorList>
            <person name="He N."/>
            <person name="Zhao S."/>
        </authorList>
    </citation>
    <scope>NUCLEOTIDE SEQUENCE</scope>
</reference>
<gene>
    <name evidence="1" type="ORF">L484_018583</name>
</gene>
<name>W9RVN6_9ROSA</name>
<dbReference type="AlphaFoldDB" id="W9RVN6"/>
<organism evidence="1 2">
    <name type="scientific">Morus notabilis</name>
    <dbReference type="NCBI Taxonomy" id="981085"/>
    <lineage>
        <taxon>Eukaryota</taxon>
        <taxon>Viridiplantae</taxon>
        <taxon>Streptophyta</taxon>
        <taxon>Embryophyta</taxon>
        <taxon>Tracheophyta</taxon>
        <taxon>Spermatophyta</taxon>
        <taxon>Magnoliopsida</taxon>
        <taxon>eudicotyledons</taxon>
        <taxon>Gunneridae</taxon>
        <taxon>Pentapetalae</taxon>
        <taxon>rosids</taxon>
        <taxon>fabids</taxon>
        <taxon>Rosales</taxon>
        <taxon>Moraceae</taxon>
        <taxon>Moreae</taxon>
        <taxon>Morus</taxon>
    </lineage>
</organism>
<accession>W9RVN6</accession>
<protein>
    <submittedName>
        <fullName evidence="1">Uncharacterized protein</fullName>
    </submittedName>
</protein>
<evidence type="ECO:0000313" key="1">
    <source>
        <dbReference type="EMBL" id="EXB74875.1"/>
    </source>
</evidence>
<proteinExistence type="predicted"/>
<sequence>MRAVVGALQRQSGKICAPGTRGTSAPAMRALWSGAVALDAFGKLFFWRFSFRFQNEKLVERILGDLEATQRALGLFKG</sequence>
<dbReference type="Proteomes" id="UP000030645">
    <property type="component" value="Unassembled WGS sequence"/>
</dbReference>